<keyword evidence="1" id="KW-0175">Coiled coil</keyword>
<proteinExistence type="predicted"/>
<keyword evidence="3" id="KW-1133">Transmembrane helix</keyword>
<feature type="transmembrane region" description="Helical" evidence="3">
    <location>
        <begin position="210"/>
        <end position="235"/>
    </location>
</feature>
<evidence type="ECO:0000256" key="1">
    <source>
        <dbReference type="SAM" id="Coils"/>
    </source>
</evidence>
<organism evidence="4 5">
    <name type="scientific">Candidatus Criblamydia sequanensis CRIB-18</name>
    <dbReference type="NCBI Taxonomy" id="1437425"/>
    <lineage>
        <taxon>Bacteria</taxon>
        <taxon>Pseudomonadati</taxon>
        <taxon>Chlamydiota</taxon>
        <taxon>Chlamydiia</taxon>
        <taxon>Parachlamydiales</taxon>
        <taxon>Candidatus Criblamydiaceae</taxon>
        <taxon>Candidatus Criblamydia</taxon>
    </lineage>
</organism>
<evidence type="ECO:0000313" key="4">
    <source>
        <dbReference type="EMBL" id="CDR33391.1"/>
    </source>
</evidence>
<dbReference type="RefSeq" id="WP_041016891.1">
    <property type="nucleotide sequence ID" value="NZ_CCEJ010000003.1"/>
</dbReference>
<dbReference type="AlphaFoldDB" id="A0A090CYF4"/>
<name>A0A090CYF4_9BACT</name>
<feature type="coiled-coil region" evidence="1">
    <location>
        <begin position="177"/>
        <end position="207"/>
    </location>
</feature>
<evidence type="ECO:0000313" key="5">
    <source>
        <dbReference type="Proteomes" id="UP000031552"/>
    </source>
</evidence>
<reference evidence="4" key="2">
    <citation type="submission" date="2014-09" db="EMBL/GenBank/DDBJ databases">
        <title>Criblamydia sequanensis harbors a mega-plasmid encoding arsenite resistance.</title>
        <authorList>
            <person name="Bertelli C."/>
            <person name="Goesmann A."/>
            <person name="Greub G."/>
        </authorList>
    </citation>
    <scope>NUCLEOTIDE SEQUENCE [LARGE SCALE GENOMIC DNA]</scope>
    <source>
        <strain evidence="4">CRIB-18</strain>
    </source>
</reference>
<feature type="transmembrane region" description="Helical" evidence="3">
    <location>
        <begin position="241"/>
        <end position="266"/>
    </location>
</feature>
<protein>
    <submittedName>
        <fullName evidence="4">Conserved putative membrane protein</fullName>
    </submittedName>
</protein>
<evidence type="ECO:0000256" key="3">
    <source>
        <dbReference type="SAM" id="Phobius"/>
    </source>
</evidence>
<evidence type="ECO:0000256" key="2">
    <source>
        <dbReference type="SAM" id="MobiDB-lite"/>
    </source>
</evidence>
<sequence>MNIISPQANPVLGKAAEENNAKKAGTSANPSLPPANSAYYKDSIASLDALDTEISGVKNKVVRKGLGFLSKAVRKLVNKTETEKSTLEAKKANDALKMAASDPLPMRPSLASPNVRTSKALLEMSASHANQKNEANKLPLANDTIKKQEESTDHLKAIITLMAAHARFLERQSQLYAENINLTAEENEALMKEYQQNKDEAAKLKAKSDILGWTGFGAALLGGIFTIGGLLATAFSGGVALPAVLAIGSGLAGVASGGSNIAGSVFRDQSESSEIKSIEAKHFHTLNTNQMQDNMQKSEEYDSNWSNFVSSMAQLIKNIPHLFK</sequence>
<gene>
    <name evidence="4" type="ORF">CSEC_0557</name>
</gene>
<comment type="caution">
    <text evidence="4">The sequence shown here is derived from an EMBL/GenBank/DDBJ whole genome shotgun (WGS) entry which is preliminary data.</text>
</comment>
<keyword evidence="3" id="KW-0812">Transmembrane</keyword>
<keyword evidence="3" id="KW-0472">Membrane</keyword>
<dbReference type="Proteomes" id="UP000031552">
    <property type="component" value="Unassembled WGS sequence"/>
</dbReference>
<accession>A0A090CYF4</accession>
<keyword evidence="5" id="KW-1185">Reference proteome</keyword>
<dbReference type="EMBL" id="CCEJ010000003">
    <property type="protein sequence ID" value="CDR33391.1"/>
    <property type="molecule type" value="Genomic_DNA"/>
</dbReference>
<reference evidence="4" key="1">
    <citation type="submission" date="2013-12" db="EMBL/GenBank/DDBJ databases">
        <authorList>
            <person name="Linke B."/>
        </authorList>
    </citation>
    <scope>NUCLEOTIDE SEQUENCE [LARGE SCALE GENOMIC DNA]</scope>
    <source>
        <strain evidence="4">CRIB-18</strain>
    </source>
</reference>
<feature type="region of interest" description="Disordered" evidence="2">
    <location>
        <begin position="1"/>
        <end position="35"/>
    </location>
</feature>
<dbReference type="STRING" id="1437425.CSEC_0557"/>